<evidence type="ECO:0000256" key="3">
    <source>
        <dbReference type="SAM" id="Phobius"/>
    </source>
</evidence>
<name>A0A3N2CVK0_9ACTN</name>
<dbReference type="AlphaFoldDB" id="A0A3N2CVK0"/>
<dbReference type="Pfam" id="PF03816">
    <property type="entry name" value="LytR_cpsA_psr"/>
    <property type="match status" value="1"/>
</dbReference>
<feature type="compositionally biased region" description="Basic and acidic residues" evidence="2">
    <location>
        <begin position="48"/>
        <end position="84"/>
    </location>
</feature>
<comment type="caution">
    <text evidence="5">The sequence shown here is derived from an EMBL/GenBank/DDBJ whole genome shotgun (WGS) entry which is preliminary data.</text>
</comment>
<keyword evidence="3" id="KW-1133">Transmembrane helix</keyword>
<evidence type="ECO:0000313" key="6">
    <source>
        <dbReference type="Proteomes" id="UP000281738"/>
    </source>
</evidence>
<keyword evidence="3" id="KW-0812">Transmembrane</keyword>
<protein>
    <submittedName>
        <fullName evidence="5">LytR family transcriptional attenuator</fullName>
    </submittedName>
</protein>
<accession>A0A3N2CVK0</accession>
<dbReference type="PANTHER" id="PTHR33392:SF6">
    <property type="entry name" value="POLYISOPRENYL-TEICHOIC ACID--PEPTIDOGLYCAN TEICHOIC ACID TRANSFERASE TAGU"/>
    <property type="match status" value="1"/>
</dbReference>
<reference evidence="5 6" key="1">
    <citation type="submission" date="2018-11" db="EMBL/GenBank/DDBJ databases">
        <title>Sequencing the genomes of 1000 actinobacteria strains.</title>
        <authorList>
            <person name="Klenk H.-P."/>
        </authorList>
    </citation>
    <scope>NUCLEOTIDE SEQUENCE [LARGE SCALE GENOMIC DNA]</scope>
    <source>
        <strain evidence="5 6">DSM 12652</strain>
    </source>
</reference>
<dbReference type="Proteomes" id="UP000281738">
    <property type="component" value="Unassembled WGS sequence"/>
</dbReference>
<feature type="domain" description="Cell envelope-related transcriptional attenuator" evidence="4">
    <location>
        <begin position="183"/>
        <end position="325"/>
    </location>
</feature>
<dbReference type="InterPro" id="IPR004474">
    <property type="entry name" value="LytR_CpsA_psr"/>
</dbReference>
<keyword evidence="6" id="KW-1185">Reference proteome</keyword>
<dbReference type="RefSeq" id="WP_246003490.1">
    <property type="nucleotide sequence ID" value="NZ_RKHO01000001.1"/>
</dbReference>
<gene>
    <name evidence="5" type="ORF">EDD33_2427</name>
</gene>
<dbReference type="InterPro" id="IPR050922">
    <property type="entry name" value="LytR/CpsA/Psr_CW_biosynth"/>
</dbReference>
<proteinExistence type="inferred from homology"/>
<evidence type="ECO:0000256" key="2">
    <source>
        <dbReference type="SAM" id="MobiDB-lite"/>
    </source>
</evidence>
<feature type="region of interest" description="Disordered" evidence="2">
    <location>
        <begin position="1"/>
        <end position="102"/>
    </location>
</feature>
<keyword evidence="3" id="KW-0472">Membrane</keyword>
<evidence type="ECO:0000259" key="4">
    <source>
        <dbReference type="Pfam" id="PF03816"/>
    </source>
</evidence>
<feature type="transmembrane region" description="Helical" evidence="3">
    <location>
        <begin position="107"/>
        <end position="129"/>
    </location>
</feature>
<evidence type="ECO:0000256" key="1">
    <source>
        <dbReference type="ARBA" id="ARBA00006068"/>
    </source>
</evidence>
<feature type="region of interest" description="Disordered" evidence="2">
    <location>
        <begin position="141"/>
        <end position="177"/>
    </location>
</feature>
<organism evidence="5 6">
    <name type="scientific">Nocardioides aurantiacus</name>
    <dbReference type="NCBI Taxonomy" id="86796"/>
    <lineage>
        <taxon>Bacteria</taxon>
        <taxon>Bacillati</taxon>
        <taxon>Actinomycetota</taxon>
        <taxon>Actinomycetes</taxon>
        <taxon>Propionibacteriales</taxon>
        <taxon>Nocardioidaceae</taxon>
        <taxon>Nocardioides</taxon>
    </lineage>
</organism>
<comment type="similarity">
    <text evidence="1">Belongs to the LytR/CpsA/Psr (LCP) family.</text>
</comment>
<dbReference type="EMBL" id="RKHO01000001">
    <property type="protein sequence ID" value="ROR91557.1"/>
    <property type="molecule type" value="Genomic_DNA"/>
</dbReference>
<feature type="compositionally biased region" description="Basic and acidic residues" evidence="2">
    <location>
        <begin position="159"/>
        <end position="171"/>
    </location>
</feature>
<sequence length="421" mass="45875">MPEGGGGSGRRPDDDDSQYGWLYGSSDDRPGGSGRPGAGDPEPTRMIPRLDRRTGRPVQEERTTAIPRERPEPRERAGGGEPPRRIVQPPRETGGGRPRRPRRRRRWGRIVLLVLVAWLVFLLVVPIWAVGRIDKVDIAPDAERPDQQPGRTYLLVGSDSRKGLSEAENRRLGTGGVGDVGQRTDTIMLLHTGAGPSMLLSIPRDSLVNVPGAGRTKINSAFARGGPELLVQTIEENTGVRVDDYVEIGFGGFVNAVDAVGGITVCPRERMVDPKANLRIRKGCQEVDGVTALGYSRSRYVSRYGDLDRARRQREVVSAIGAEVKSPWTFLNPVRYFRVNQAATSSLRISEGTGPVALARFGLAMTRVNGTDGLTCGMPIADQEVNWDRERALALLAYVKEDRTGDIPEDLCTPTGLAGVD</sequence>
<dbReference type="PANTHER" id="PTHR33392">
    <property type="entry name" value="POLYISOPRENYL-TEICHOIC ACID--PEPTIDOGLYCAN TEICHOIC ACID TRANSFERASE TAGU"/>
    <property type="match status" value="1"/>
</dbReference>
<evidence type="ECO:0000313" key="5">
    <source>
        <dbReference type="EMBL" id="ROR91557.1"/>
    </source>
</evidence>
<dbReference type="NCBIfam" id="TIGR00350">
    <property type="entry name" value="lytR_cpsA_psr"/>
    <property type="match status" value="1"/>
</dbReference>
<dbReference type="Gene3D" id="3.40.630.190">
    <property type="entry name" value="LCP protein"/>
    <property type="match status" value="1"/>
</dbReference>